<gene>
    <name evidence="7" type="ORF">COCNU_03G003130</name>
</gene>
<dbReference type="Pfam" id="PF04564">
    <property type="entry name" value="U-box"/>
    <property type="match status" value="1"/>
</dbReference>
<dbReference type="AlphaFoldDB" id="A0A8K0I2B0"/>
<dbReference type="Gene3D" id="3.30.40.10">
    <property type="entry name" value="Zinc/RING finger domain, C3HC4 (zinc finger)"/>
    <property type="match status" value="1"/>
</dbReference>
<dbReference type="InterPro" id="IPR003613">
    <property type="entry name" value="Ubox_domain"/>
</dbReference>
<dbReference type="Gene3D" id="1.25.10.10">
    <property type="entry name" value="Leucine-rich Repeat Variant"/>
    <property type="match status" value="1"/>
</dbReference>
<dbReference type="SUPFAM" id="SSF57850">
    <property type="entry name" value="RING/U-box"/>
    <property type="match status" value="1"/>
</dbReference>
<evidence type="ECO:0000256" key="3">
    <source>
        <dbReference type="ARBA" id="ARBA00022679"/>
    </source>
</evidence>
<dbReference type="GO" id="GO:0061630">
    <property type="term" value="F:ubiquitin protein ligase activity"/>
    <property type="evidence" value="ECO:0007669"/>
    <property type="project" value="UniProtKB-UniRule"/>
</dbReference>
<accession>A0A8K0I2B0</accession>
<dbReference type="InterPro" id="IPR011989">
    <property type="entry name" value="ARM-like"/>
</dbReference>
<dbReference type="SMART" id="SM00504">
    <property type="entry name" value="Ubox"/>
    <property type="match status" value="1"/>
</dbReference>
<evidence type="ECO:0000313" key="7">
    <source>
        <dbReference type="EMBL" id="KAG1334194.1"/>
    </source>
</evidence>
<reference evidence="7" key="2">
    <citation type="submission" date="2019-07" db="EMBL/GenBank/DDBJ databases">
        <authorList>
            <person name="Yang Y."/>
            <person name="Bocs S."/>
            <person name="Baudouin L."/>
        </authorList>
    </citation>
    <scope>NUCLEOTIDE SEQUENCE</scope>
    <source>
        <tissue evidence="7">Spear leaf of Hainan Tall coconut</tissue>
    </source>
</reference>
<protein>
    <recommendedName>
        <fullName evidence="5 6">U-box domain-containing protein</fullName>
        <ecNumber evidence="5">2.3.2.27</ecNumber>
    </recommendedName>
    <alternativeName>
        <fullName evidence="5">RING-type E3 ubiquitin transferase PUB</fullName>
    </alternativeName>
</protein>
<dbReference type="Pfam" id="PF25598">
    <property type="entry name" value="ARM_PUB"/>
    <property type="match status" value="1"/>
</dbReference>
<evidence type="ECO:0000313" key="8">
    <source>
        <dbReference type="Proteomes" id="UP000797356"/>
    </source>
</evidence>
<dbReference type="CDD" id="cd16664">
    <property type="entry name" value="RING-Ubox_PUB"/>
    <property type="match status" value="1"/>
</dbReference>
<evidence type="ECO:0000256" key="4">
    <source>
        <dbReference type="ARBA" id="ARBA00022786"/>
    </source>
</evidence>
<evidence type="ECO:0000256" key="1">
    <source>
        <dbReference type="ARBA" id="ARBA00000900"/>
    </source>
</evidence>
<proteinExistence type="predicted"/>
<dbReference type="EC" id="2.3.2.27" evidence="5"/>
<dbReference type="PANTHER" id="PTHR22849">
    <property type="entry name" value="WDSAM1 PROTEIN"/>
    <property type="match status" value="1"/>
</dbReference>
<keyword evidence="4 5" id="KW-0833">Ubl conjugation pathway</keyword>
<evidence type="ECO:0000256" key="5">
    <source>
        <dbReference type="RuleBase" id="RU369093"/>
    </source>
</evidence>
<dbReference type="OrthoDB" id="10064100at2759"/>
<dbReference type="FunFam" id="3.30.40.10:FF:000442">
    <property type="entry name" value="RING-type E3 ubiquitin transferase"/>
    <property type="match status" value="1"/>
</dbReference>
<keyword evidence="3 5" id="KW-0808">Transferase</keyword>
<dbReference type="PROSITE" id="PS51698">
    <property type="entry name" value="U_BOX"/>
    <property type="match status" value="1"/>
</dbReference>
<dbReference type="InterPro" id="IPR016024">
    <property type="entry name" value="ARM-type_fold"/>
</dbReference>
<keyword evidence="8" id="KW-1185">Reference proteome</keyword>
<evidence type="ECO:0000256" key="2">
    <source>
        <dbReference type="ARBA" id="ARBA00004906"/>
    </source>
</evidence>
<name>A0A8K0I2B0_COCNU</name>
<dbReference type="SUPFAM" id="SSF48371">
    <property type="entry name" value="ARM repeat"/>
    <property type="match status" value="1"/>
</dbReference>
<comment type="caution">
    <text evidence="7">The sequence shown here is derived from an EMBL/GenBank/DDBJ whole genome shotgun (WGS) entry which is preliminary data.</text>
</comment>
<dbReference type="InterPro" id="IPR045185">
    <property type="entry name" value="PUB22/23/24-like"/>
</dbReference>
<reference evidence="7" key="1">
    <citation type="journal article" date="2017" name="Gigascience">
        <title>The genome draft of coconut (Cocos nucifera).</title>
        <authorList>
            <person name="Xiao Y."/>
            <person name="Xu P."/>
            <person name="Fan H."/>
            <person name="Baudouin L."/>
            <person name="Xia W."/>
            <person name="Bocs S."/>
            <person name="Xu J."/>
            <person name="Li Q."/>
            <person name="Guo A."/>
            <person name="Zhou L."/>
            <person name="Li J."/>
            <person name="Wu Y."/>
            <person name="Ma Z."/>
            <person name="Armero A."/>
            <person name="Issali A.E."/>
            <person name="Liu N."/>
            <person name="Peng M."/>
            <person name="Yang Y."/>
        </authorList>
    </citation>
    <scope>NUCLEOTIDE SEQUENCE</scope>
    <source>
        <tissue evidence="7">Spear leaf of Hainan Tall coconut</tissue>
    </source>
</reference>
<comment type="function">
    <text evidence="5">Functions as an E3 ubiquitin ligase.</text>
</comment>
<feature type="domain" description="U-box" evidence="6">
    <location>
        <begin position="30"/>
        <end position="104"/>
    </location>
</feature>
<dbReference type="GO" id="GO:0016567">
    <property type="term" value="P:protein ubiquitination"/>
    <property type="evidence" value="ECO:0007669"/>
    <property type="project" value="UniProtKB-UniRule"/>
</dbReference>
<dbReference type="InterPro" id="IPR013083">
    <property type="entry name" value="Znf_RING/FYVE/PHD"/>
</dbReference>
<dbReference type="Proteomes" id="UP000797356">
    <property type="component" value="Chromosome 3"/>
</dbReference>
<dbReference type="InterPro" id="IPR058678">
    <property type="entry name" value="ARM_PUB"/>
</dbReference>
<comment type="pathway">
    <text evidence="2 5">Protein modification; protein ubiquitination.</text>
</comment>
<dbReference type="UniPathway" id="UPA00143"/>
<comment type="catalytic activity">
    <reaction evidence="1 5">
        <text>S-ubiquitinyl-[E2 ubiquitin-conjugating enzyme]-L-cysteine + [acceptor protein]-L-lysine = [E2 ubiquitin-conjugating enzyme]-L-cysteine + N(6)-ubiquitinyl-[acceptor protein]-L-lysine.</text>
        <dbReference type="EC" id="2.3.2.27"/>
    </reaction>
</comment>
<sequence length="441" mass="48345">MASNWKIPKPGRKIPFVKKSPVGNPITEPSMPTHFRCPISLDLMKDPVTVSTGITYDRQSIETWFELGNQTCPITNNVLKSEELIPNHSLRRMIQDWCVANRSLGIERIPTPRNPVTPIQVSELLSEIASASRRGDRARCRELVAKIKALGRESERNRQCIVSGGAARVLSASFSELAAGYFESSTSGVLEEILSALAACFPLDEEARWHIGSPESLNSLVFILNCGDLAGRLNAVLMLKELVSSLDADRINVVAETDGLIEALVKLVEKPISPQTTKASLVTTFYFVSSSEMTAVKFVEMGLVSLLLEILVDSDKSMCEKALAVLDGVLNCKKGRERASDHSLAVPVLVKKMFRVSDMATGFAVSAMWKLCKNYEQERGEGCLVEALQVGAFQKLLLLLQVGCSGTTKEKASELLKLLNGVRGRGECIETADFKALKRPF</sequence>
<dbReference type="InterPro" id="IPR045210">
    <property type="entry name" value="RING-Ubox_PUB"/>
</dbReference>
<dbReference type="PANTHER" id="PTHR22849:SF161">
    <property type="entry name" value="U-BOX DOMAIN-CONTAINING PROTEIN"/>
    <property type="match status" value="1"/>
</dbReference>
<organism evidence="7 8">
    <name type="scientific">Cocos nucifera</name>
    <name type="common">Coconut palm</name>
    <dbReference type="NCBI Taxonomy" id="13894"/>
    <lineage>
        <taxon>Eukaryota</taxon>
        <taxon>Viridiplantae</taxon>
        <taxon>Streptophyta</taxon>
        <taxon>Embryophyta</taxon>
        <taxon>Tracheophyta</taxon>
        <taxon>Spermatophyta</taxon>
        <taxon>Magnoliopsida</taxon>
        <taxon>Liliopsida</taxon>
        <taxon>Arecaceae</taxon>
        <taxon>Arecoideae</taxon>
        <taxon>Cocoseae</taxon>
        <taxon>Attaleinae</taxon>
        <taxon>Cocos</taxon>
    </lineage>
</organism>
<evidence type="ECO:0000259" key="6">
    <source>
        <dbReference type="PROSITE" id="PS51698"/>
    </source>
</evidence>
<dbReference type="EMBL" id="CM017874">
    <property type="protein sequence ID" value="KAG1334194.1"/>
    <property type="molecule type" value="Genomic_DNA"/>
</dbReference>